<feature type="transmembrane region" description="Helical" evidence="1">
    <location>
        <begin position="7"/>
        <end position="25"/>
    </location>
</feature>
<dbReference type="STRING" id="1576369.SAMN05421753_11610"/>
<gene>
    <name evidence="2" type="ORF">SAMN05421753_11610</name>
</gene>
<keyword evidence="1" id="KW-0812">Transmembrane</keyword>
<evidence type="ECO:0000313" key="2">
    <source>
        <dbReference type="EMBL" id="SFJ15407.1"/>
    </source>
</evidence>
<name>A0A1I3P244_9PLAN</name>
<sequence>MSARHKLNAAAFNGCLILAGLAGLFSQSWTIFWVGLILFTFAATLSGGIRPSRRR</sequence>
<dbReference type="Proteomes" id="UP000199518">
    <property type="component" value="Unassembled WGS sequence"/>
</dbReference>
<organism evidence="2 3">
    <name type="scientific">Planctomicrobium piriforme</name>
    <dbReference type="NCBI Taxonomy" id="1576369"/>
    <lineage>
        <taxon>Bacteria</taxon>
        <taxon>Pseudomonadati</taxon>
        <taxon>Planctomycetota</taxon>
        <taxon>Planctomycetia</taxon>
        <taxon>Planctomycetales</taxon>
        <taxon>Planctomycetaceae</taxon>
        <taxon>Planctomicrobium</taxon>
    </lineage>
</organism>
<dbReference type="AlphaFoldDB" id="A0A1I3P244"/>
<keyword evidence="1" id="KW-0472">Membrane</keyword>
<proteinExistence type="predicted"/>
<evidence type="ECO:0000256" key="1">
    <source>
        <dbReference type="SAM" id="Phobius"/>
    </source>
</evidence>
<dbReference type="EMBL" id="FOQD01000016">
    <property type="protein sequence ID" value="SFJ15407.1"/>
    <property type="molecule type" value="Genomic_DNA"/>
</dbReference>
<dbReference type="RefSeq" id="WP_175517661.1">
    <property type="nucleotide sequence ID" value="NZ_FOQD01000016.1"/>
</dbReference>
<evidence type="ECO:0000313" key="3">
    <source>
        <dbReference type="Proteomes" id="UP000199518"/>
    </source>
</evidence>
<protein>
    <submittedName>
        <fullName evidence="2">Uncharacterized protein</fullName>
    </submittedName>
</protein>
<accession>A0A1I3P244</accession>
<keyword evidence="1" id="KW-1133">Transmembrane helix</keyword>
<keyword evidence="3" id="KW-1185">Reference proteome</keyword>
<feature type="transmembrane region" description="Helical" evidence="1">
    <location>
        <begin position="31"/>
        <end position="49"/>
    </location>
</feature>
<reference evidence="3" key="1">
    <citation type="submission" date="2016-10" db="EMBL/GenBank/DDBJ databases">
        <authorList>
            <person name="Varghese N."/>
            <person name="Submissions S."/>
        </authorList>
    </citation>
    <scope>NUCLEOTIDE SEQUENCE [LARGE SCALE GENOMIC DNA]</scope>
    <source>
        <strain evidence="3">DSM 26348</strain>
    </source>
</reference>